<dbReference type="Gene3D" id="3.40.50.150">
    <property type="entry name" value="Vaccinia Virus protein VP39"/>
    <property type="match status" value="1"/>
</dbReference>
<accession>A0A8J3ZZY4</accession>
<reference evidence="2" key="1">
    <citation type="submission" date="2021-01" db="EMBL/GenBank/DDBJ databases">
        <title>Whole genome shotgun sequence of Virgisporangium ochraceum NBRC 16418.</title>
        <authorList>
            <person name="Komaki H."/>
            <person name="Tamura T."/>
        </authorList>
    </citation>
    <scope>NUCLEOTIDE SEQUENCE</scope>
    <source>
        <strain evidence="2">NBRC 16418</strain>
    </source>
</reference>
<dbReference type="Pfam" id="PF08241">
    <property type="entry name" value="Methyltransf_11"/>
    <property type="match status" value="1"/>
</dbReference>
<organism evidence="2 3">
    <name type="scientific">Virgisporangium ochraceum</name>
    <dbReference type="NCBI Taxonomy" id="65505"/>
    <lineage>
        <taxon>Bacteria</taxon>
        <taxon>Bacillati</taxon>
        <taxon>Actinomycetota</taxon>
        <taxon>Actinomycetes</taxon>
        <taxon>Micromonosporales</taxon>
        <taxon>Micromonosporaceae</taxon>
        <taxon>Virgisporangium</taxon>
    </lineage>
</organism>
<keyword evidence="3" id="KW-1185">Reference proteome</keyword>
<comment type="caution">
    <text evidence="2">The sequence shown here is derived from an EMBL/GenBank/DDBJ whole genome shotgun (WGS) entry which is preliminary data.</text>
</comment>
<dbReference type="Proteomes" id="UP000635606">
    <property type="component" value="Unassembled WGS sequence"/>
</dbReference>
<dbReference type="InterPro" id="IPR029063">
    <property type="entry name" value="SAM-dependent_MTases_sf"/>
</dbReference>
<sequence length="270" mass="29047">MGTYVMGRTPQEYERLRQQARIWEPATAALLDRVGLAPGARCLDVGCGPGETMRLMADRVGASGRVVGLDTDADLGRAALESLPADRCSFDFVEADVEKDPDLPEGGFDLVFGRLVLLHLADPVAALRRMWRWTAPGGHLVVQDYDLRGVDSYPPLPVVDEWRRVFLGTYAAAGRDVRLGHRLPTLFAGAGIGTPDGTDVVGRLDPLAAAGGMLAGTYRSVSPLAVTLGVVTTDQRDAWLADIARATTEHGDHSVMWPLLVGAHKRRADA</sequence>
<dbReference type="EMBL" id="BOPH01000103">
    <property type="protein sequence ID" value="GIJ72646.1"/>
    <property type="molecule type" value="Genomic_DNA"/>
</dbReference>
<evidence type="ECO:0000313" key="2">
    <source>
        <dbReference type="EMBL" id="GIJ72646.1"/>
    </source>
</evidence>
<proteinExistence type="predicted"/>
<gene>
    <name evidence="2" type="ORF">Voc01_075630</name>
</gene>
<name>A0A8J3ZZY4_9ACTN</name>
<dbReference type="AlphaFoldDB" id="A0A8J3ZZY4"/>
<protein>
    <recommendedName>
        <fullName evidence="1">Methyltransferase type 11 domain-containing protein</fullName>
    </recommendedName>
</protein>
<dbReference type="SUPFAM" id="SSF53335">
    <property type="entry name" value="S-adenosyl-L-methionine-dependent methyltransferases"/>
    <property type="match status" value="1"/>
</dbReference>
<evidence type="ECO:0000313" key="3">
    <source>
        <dbReference type="Proteomes" id="UP000635606"/>
    </source>
</evidence>
<evidence type="ECO:0000259" key="1">
    <source>
        <dbReference type="Pfam" id="PF08241"/>
    </source>
</evidence>
<dbReference type="PANTHER" id="PTHR43861">
    <property type="entry name" value="TRANS-ACONITATE 2-METHYLTRANSFERASE-RELATED"/>
    <property type="match status" value="1"/>
</dbReference>
<feature type="domain" description="Methyltransferase type 11" evidence="1">
    <location>
        <begin position="43"/>
        <end position="142"/>
    </location>
</feature>
<dbReference type="CDD" id="cd02440">
    <property type="entry name" value="AdoMet_MTases"/>
    <property type="match status" value="1"/>
</dbReference>
<dbReference type="GO" id="GO:0008757">
    <property type="term" value="F:S-adenosylmethionine-dependent methyltransferase activity"/>
    <property type="evidence" value="ECO:0007669"/>
    <property type="project" value="InterPro"/>
</dbReference>
<dbReference type="RefSeq" id="WP_203932502.1">
    <property type="nucleotide sequence ID" value="NZ_BOPH01000103.1"/>
</dbReference>
<dbReference type="InterPro" id="IPR013216">
    <property type="entry name" value="Methyltransf_11"/>
</dbReference>